<protein>
    <recommendedName>
        <fullName evidence="2">IBB domain-containing protein</fullName>
    </recommendedName>
</protein>
<keyword evidence="4" id="KW-1185">Reference proteome</keyword>
<accession>A0AAV3R7B6</accession>
<feature type="domain" description="IBB" evidence="2">
    <location>
        <begin position="1"/>
        <end position="59"/>
    </location>
</feature>
<evidence type="ECO:0000259" key="2">
    <source>
        <dbReference type="PROSITE" id="PS51214"/>
    </source>
</evidence>
<evidence type="ECO:0000256" key="1">
    <source>
        <dbReference type="PROSITE-ProRule" id="PRU00561"/>
    </source>
</evidence>
<gene>
    <name evidence="3" type="ORF">LIER_25719</name>
</gene>
<dbReference type="EMBL" id="BAABME010007807">
    <property type="protein sequence ID" value="GAA0171759.1"/>
    <property type="molecule type" value="Genomic_DNA"/>
</dbReference>
<evidence type="ECO:0000313" key="3">
    <source>
        <dbReference type="EMBL" id="GAA0171759.1"/>
    </source>
</evidence>
<sequence length="181" mass="21439">MIPLWPSERTEVWRNWYNVVVDANEGRQKRKDQMVDIHKRKREKTLLKKRRKGLQNQQHLIASLHPSTVVEKKADMFPETRMRTSYASTHPHSTNLTFKLSLDRGFAKRKVRSHKSEVSNLKDNIKPIVAVSSNILDYWNKDVDKDTMEIDSEAFRSSNSLKRKRVNEELNYPKRIKHKTT</sequence>
<keyword evidence="1" id="KW-0813">Transport</keyword>
<comment type="caution">
    <text evidence="3">The sequence shown here is derived from an EMBL/GenBank/DDBJ whole genome shotgun (WGS) entry which is preliminary data.</text>
</comment>
<evidence type="ECO:0000313" key="4">
    <source>
        <dbReference type="Proteomes" id="UP001454036"/>
    </source>
</evidence>
<dbReference type="GO" id="GO:0006606">
    <property type="term" value="P:protein import into nucleus"/>
    <property type="evidence" value="ECO:0007669"/>
    <property type="project" value="InterPro"/>
</dbReference>
<dbReference type="Pfam" id="PF01749">
    <property type="entry name" value="IBB"/>
    <property type="match status" value="1"/>
</dbReference>
<proteinExistence type="predicted"/>
<dbReference type="Proteomes" id="UP001454036">
    <property type="component" value="Unassembled WGS sequence"/>
</dbReference>
<dbReference type="AlphaFoldDB" id="A0AAV3R7B6"/>
<dbReference type="InterPro" id="IPR002652">
    <property type="entry name" value="Importin-a_IBB"/>
</dbReference>
<dbReference type="PROSITE" id="PS51214">
    <property type="entry name" value="IBB"/>
    <property type="match status" value="1"/>
</dbReference>
<name>A0AAV3R7B6_LITER</name>
<reference evidence="3 4" key="1">
    <citation type="submission" date="2024-01" db="EMBL/GenBank/DDBJ databases">
        <title>The complete chloroplast genome sequence of Lithospermum erythrorhizon: insights into the phylogenetic relationship among Boraginaceae species and the maternal lineages of purple gromwells.</title>
        <authorList>
            <person name="Okada T."/>
            <person name="Watanabe K."/>
        </authorList>
    </citation>
    <scope>NUCLEOTIDE SEQUENCE [LARGE SCALE GENOMIC DNA]</scope>
</reference>
<organism evidence="3 4">
    <name type="scientific">Lithospermum erythrorhizon</name>
    <name type="common">Purple gromwell</name>
    <name type="synonym">Lithospermum officinale var. erythrorhizon</name>
    <dbReference type="NCBI Taxonomy" id="34254"/>
    <lineage>
        <taxon>Eukaryota</taxon>
        <taxon>Viridiplantae</taxon>
        <taxon>Streptophyta</taxon>
        <taxon>Embryophyta</taxon>
        <taxon>Tracheophyta</taxon>
        <taxon>Spermatophyta</taxon>
        <taxon>Magnoliopsida</taxon>
        <taxon>eudicotyledons</taxon>
        <taxon>Gunneridae</taxon>
        <taxon>Pentapetalae</taxon>
        <taxon>asterids</taxon>
        <taxon>lamiids</taxon>
        <taxon>Boraginales</taxon>
        <taxon>Boraginaceae</taxon>
        <taxon>Boraginoideae</taxon>
        <taxon>Lithospermeae</taxon>
        <taxon>Lithospermum</taxon>
    </lineage>
</organism>
<dbReference type="GO" id="GO:0061608">
    <property type="term" value="F:nuclear import signal receptor activity"/>
    <property type="evidence" value="ECO:0007669"/>
    <property type="project" value="InterPro"/>
</dbReference>